<reference evidence="2 3" key="1">
    <citation type="submission" date="2009-03" db="EMBL/GenBank/DDBJ databases">
        <title>Comparison of the complete genome sequences of Rhodococcus erythropolis PR4 and Rhodococcus opacus B4.</title>
        <authorList>
            <person name="Takarada H."/>
            <person name="Sekine M."/>
            <person name="Hosoyama A."/>
            <person name="Yamada R."/>
            <person name="Fujisawa T."/>
            <person name="Omata S."/>
            <person name="Shimizu A."/>
            <person name="Tsukatani N."/>
            <person name="Tanikawa S."/>
            <person name="Fujita N."/>
            <person name="Harayama S."/>
        </authorList>
    </citation>
    <scope>NUCLEOTIDE SEQUENCE [LARGE SCALE GENOMIC DNA]</scope>
    <source>
        <strain evidence="2 3">B4</strain>
        <plasmid evidence="2 3">pROB01</plasmid>
    </source>
</reference>
<name>C1BDC2_RHOOB</name>
<protein>
    <submittedName>
        <fullName evidence="2">Uncharacterized protein</fullName>
    </submittedName>
</protein>
<dbReference type="PATRIC" id="fig|632772.20.peg.8108"/>
<feature type="compositionally biased region" description="Basic and acidic residues" evidence="1">
    <location>
        <begin position="71"/>
        <end position="98"/>
    </location>
</feature>
<evidence type="ECO:0000313" key="2">
    <source>
        <dbReference type="EMBL" id="BAH55866.1"/>
    </source>
</evidence>
<geneLocation type="plasmid" evidence="2 3">
    <name>pROB01</name>
</geneLocation>
<feature type="region of interest" description="Disordered" evidence="1">
    <location>
        <begin position="69"/>
        <end position="98"/>
    </location>
</feature>
<accession>C1BDC2</accession>
<proteinExistence type="predicted"/>
<evidence type="ECO:0000313" key="3">
    <source>
        <dbReference type="Proteomes" id="UP000002212"/>
    </source>
</evidence>
<organism evidence="2 3">
    <name type="scientific">Rhodococcus opacus (strain B4)</name>
    <dbReference type="NCBI Taxonomy" id="632772"/>
    <lineage>
        <taxon>Bacteria</taxon>
        <taxon>Bacillati</taxon>
        <taxon>Actinomycetota</taxon>
        <taxon>Actinomycetes</taxon>
        <taxon>Mycobacteriales</taxon>
        <taxon>Nocardiaceae</taxon>
        <taxon>Rhodococcus</taxon>
    </lineage>
</organism>
<evidence type="ECO:0000256" key="1">
    <source>
        <dbReference type="SAM" id="MobiDB-lite"/>
    </source>
</evidence>
<sequence>MFMLGMREALLDKDVAADNIHYEVFGPDSWAAAPEVAKIIAAVRRKPSTSAPPFVRPWAEQHEIGCPDDDKEVRAAGRRRAYPDRSARLSRAEQNREGQVRTATMTVFAAPVVQDGLGHCSFRLS</sequence>
<dbReference type="EMBL" id="AP011116">
    <property type="protein sequence ID" value="BAH55866.1"/>
    <property type="molecule type" value="Genomic_DNA"/>
</dbReference>
<gene>
    <name evidence="2" type="ordered locus">ROP_pROB01-03670</name>
</gene>
<dbReference type="Proteomes" id="UP000002212">
    <property type="component" value="Plasmid pROB01"/>
</dbReference>
<dbReference type="AlphaFoldDB" id="C1BDC2"/>
<keyword evidence="2" id="KW-0614">Plasmid</keyword>
<dbReference type="KEGG" id="rop:ROP_pROB01-03670"/>
<dbReference type="OrthoDB" id="9874236at2"/>
<dbReference type="HOGENOM" id="CLU_1990946_0_0_11"/>